<sequence>MRSKSGSLGVGSGSKPRSTSHCNSRKRFKILLASSGDNAELGVWRGKRRAVEREEEEKETDLWSWEMLLSRPELEADRSLDLERDRKRERVLAVLGLERRG</sequence>
<gene>
    <name evidence="2" type="ORF">RhiirA1_486758</name>
</gene>
<dbReference type="EMBL" id="LLXH01010403">
    <property type="protein sequence ID" value="PKC50311.1"/>
    <property type="molecule type" value="Genomic_DNA"/>
</dbReference>
<reference evidence="2 3" key="1">
    <citation type="submission" date="2017-10" db="EMBL/GenBank/DDBJ databases">
        <title>Extensive intraspecific genome diversity in a model arbuscular mycorrhizal fungus.</title>
        <authorList>
            <person name="Chen E.C.H."/>
            <person name="Morin E."/>
            <person name="Baudet D."/>
            <person name="Noel J."/>
            <person name="Ndikumana S."/>
            <person name="Charron P."/>
            <person name="St-Onge C."/>
            <person name="Giorgi J."/>
            <person name="Grigoriev I.V."/>
            <person name="Roux C."/>
            <person name="Martin F.M."/>
            <person name="Corradi N."/>
        </authorList>
    </citation>
    <scope>NUCLEOTIDE SEQUENCE [LARGE SCALE GENOMIC DNA]</scope>
    <source>
        <strain evidence="2 3">A1</strain>
    </source>
</reference>
<proteinExistence type="predicted"/>
<name>A0A2N0QGY6_9GLOM</name>
<accession>A0A2N0QGY6</accession>
<dbReference type="Proteomes" id="UP000232688">
    <property type="component" value="Unassembled WGS sequence"/>
</dbReference>
<comment type="caution">
    <text evidence="2">The sequence shown here is derived from an EMBL/GenBank/DDBJ whole genome shotgun (WGS) entry which is preliminary data.</text>
</comment>
<protein>
    <submittedName>
        <fullName evidence="2">Uncharacterized protein</fullName>
    </submittedName>
</protein>
<organism evidence="2 3">
    <name type="scientific">Rhizophagus irregularis</name>
    <dbReference type="NCBI Taxonomy" id="588596"/>
    <lineage>
        <taxon>Eukaryota</taxon>
        <taxon>Fungi</taxon>
        <taxon>Fungi incertae sedis</taxon>
        <taxon>Mucoromycota</taxon>
        <taxon>Glomeromycotina</taxon>
        <taxon>Glomeromycetes</taxon>
        <taxon>Glomerales</taxon>
        <taxon>Glomeraceae</taxon>
        <taxon>Rhizophagus</taxon>
    </lineage>
</organism>
<feature type="region of interest" description="Disordered" evidence="1">
    <location>
        <begin position="1"/>
        <end position="23"/>
    </location>
</feature>
<evidence type="ECO:0000313" key="3">
    <source>
        <dbReference type="Proteomes" id="UP000232688"/>
    </source>
</evidence>
<dbReference type="AlphaFoldDB" id="A0A2N0QGY6"/>
<evidence type="ECO:0000256" key="1">
    <source>
        <dbReference type="SAM" id="MobiDB-lite"/>
    </source>
</evidence>
<dbReference type="VEuPathDB" id="FungiDB:RhiirA1_486758"/>
<dbReference type="VEuPathDB" id="FungiDB:FUN_018792"/>
<reference evidence="2 3" key="2">
    <citation type="submission" date="2017-10" db="EMBL/GenBank/DDBJ databases">
        <title>Genome analyses suggest a sexual origin of heterokaryosis in a supposedly ancient asexual fungus.</title>
        <authorList>
            <person name="Corradi N."/>
            <person name="Sedzielewska K."/>
            <person name="Noel J."/>
            <person name="Charron P."/>
            <person name="Farinelli L."/>
            <person name="Marton T."/>
            <person name="Kruger M."/>
            <person name="Pelin A."/>
            <person name="Brachmann A."/>
            <person name="Corradi N."/>
        </authorList>
    </citation>
    <scope>NUCLEOTIDE SEQUENCE [LARGE SCALE GENOMIC DNA]</scope>
    <source>
        <strain evidence="2 3">A1</strain>
    </source>
</reference>
<evidence type="ECO:0000313" key="2">
    <source>
        <dbReference type="EMBL" id="PKC50311.1"/>
    </source>
</evidence>